<evidence type="ECO:0000313" key="3">
    <source>
        <dbReference type="WBParaSite" id="MCU_012884-RB"/>
    </source>
</evidence>
<dbReference type="SUPFAM" id="SSF56300">
    <property type="entry name" value="Metallo-dependent phosphatases"/>
    <property type="match status" value="1"/>
</dbReference>
<feature type="transmembrane region" description="Helical" evidence="1">
    <location>
        <begin position="281"/>
        <end position="302"/>
    </location>
</feature>
<feature type="domain" description="TMEM62 Ig-like" evidence="2">
    <location>
        <begin position="145"/>
        <end position="262"/>
    </location>
</feature>
<evidence type="ECO:0000259" key="2">
    <source>
        <dbReference type="Pfam" id="PF24384"/>
    </source>
</evidence>
<reference evidence="3" key="1">
    <citation type="submission" date="2019-11" db="UniProtKB">
        <authorList>
            <consortium name="WormBaseParasite"/>
        </authorList>
    </citation>
    <scope>IDENTIFICATION</scope>
</reference>
<dbReference type="InterPro" id="IPR029052">
    <property type="entry name" value="Metallo-depent_PP-like"/>
</dbReference>
<evidence type="ECO:0000256" key="1">
    <source>
        <dbReference type="SAM" id="Phobius"/>
    </source>
</evidence>
<sequence>MINHRKSFGTYTFIAMDACPTPGIKRPHNFFGLITTDLAKSLQSFSLKAFDSNQTFWFGHYPTSTIISPGYDLRSLIGKTAHSYFCGHLHNLLNLVPNMYTVQPQGFLELELADWRGGRFFRIVAVDNDLVSFVDAQMHKRDSDDWPLVLITNPKDAGFLLPSKEPTERILKSTHIRILAWSRYPIQRVSVSIDGAFVGNARPAKRHDASIVDSPLYVLSWDPAALARRGPPSGHVAHSIEVVCEDTKHNVRTVRQSFTLDGTARWNFGGVQSFILLSDQASGLMVVFYLVWLAPFLTLVTARMFGSTRLYCRLCEDTRLPDLSRFAFTGAVERFLFILFL</sequence>
<keyword evidence="1" id="KW-1133">Transmembrane helix</keyword>
<dbReference type="PANTHER" id="PTHR14795:SF0">
    <property type="entry name" value="TRANSMEMBRANE PROTEIN 62"/>
    <property type="match status" value="1"/>
</dbReference>
<dbReference type="Pfam" id="PF24384">
    <property type="entry name" value="Ig_TMM62"/>
    <property type="match status" value="1"/>
</dbReference>
<proteinExistence type="predicted"/>
<dbReference type="WBParaSite" id="MCU_012884-RB">
    <property type="protein sequence ID" value="MCU_012884-RB"/>
    <property type="gene ID" value="MCU_012884"/>
</dbReference>
<name>A0A5K3FYX3_MESCO</name>
<protein>
    <submittedName>
        <fullName evidence="3">Transmembrane protein 62</fullName>
    </submittedName>
</protein>
<accession>A0A5K3FYX3</accession>
<organism evidence="3">
    <name type="scientific">Mesocestoides corti</name>
    <name type="common">Flatworm</name>
    <dbReference type="NCBI Taxonomy" id="53468"/>
    <lineage>
        <taxon>Eukaryota</taxon>
        <taxon>Metazoa</taxon>
        <taxon>Spiralia</taxon>
        <taxon>Lophotrochozoa</taxon>
        <taxon>Platyhelminthes</taxon>
        <taxon>Cestoda</taxon>
        <taxon>Eucestoda</taxon>
        <taxon>Cyclophyllidea</taxon>
        <taxon>Mesocestoididae</taxon>
        <taxon>Mesocestoides</taxon>
    </lineage>
</organism>
<dbReference type="AlphaFoldDB" id="A0A5K3FYX3"/>
<dbReference type="PANTHER" id="PTHR14795">
    <property type="entry name" value="HELICASE RELATED"/>
    <property type="match status" value="1"/>
</dbReference>
<dbReference type="InterPro" id="IPR056229">
    <property type="entry name" value="Ig_TMM62"/>
</dbReference>
<keyword evidence="1" id="KW-0812">Transmembrane</keyword>
<keyword evidence="1" id="KW-0472">Membrane</keyword>